<evidence type="ECO:0000313" key="1">
    <source>
        <dbReference type="Proteomes" id="UP000887580"/>
    </source>
</evidence>
<dbReference type="Proteomes" id="UP000887580">
    <property type="component" value="Unplaced"/>
</dbReference>
<name>A0AC35GLH2_9BILA</name>
<proteinExistence type="predicted"/>
<evidence type="ECO:0000313" key="2">
    <source>
        <dbReference type="WBParaSite" id="PS1159_v2.g6573.t1"/>
    </source>
</evidence>
<dbReference type="WBParaSite" id="PS1159_v2.g6573.t1">
    <property type="protein sequence ID" value="PS1159_v2.g6573.t1"/>
    <property type="gene ID" value="PS1159_v2.g6573"/>
</dbReference>
<sequence>MLPATTFSSSSASSSFQNGRRHYTFPRKCRAVICGSALLFIILFCGFAFAPTRAIAAESRRASSTAAFDLLKRNNMADSQYQVVERGSLHSLDYRIFFKGPNGYISPWHDIPLFADETKKIYNMIVEIPRWTNAKMEMATKEPLTPIKQDEKKGLPRFVNNIFPHRGYIWNYGALPQTWEDPNHIDSNTNAKGDNDPIDVIEIGSQIQNRGAVVQVKILGTLALLDEGETDWKLVAIAASDPLFDKVNHINDVEEHFPGLLKATEEWFRIYKIPTGKPANEIAFNGEFKDAEFANKIIAETHQFWKDLIKETSPKLNTEAHVEGAAFVANDEEWKKAVETSPPLSDPKEAPADNDKWHFIRLP</sequence>
<reference evidence="2" key="1">
    <citation type="submission" date="2022-11" db="UniProtKB">
        <authorList>
            <consortium name="WormBaseParasite"/>
        </authorList>
    </citation>
    <scope>IDENTIFICATION</scope>
</reference>
<accession>A0AC35GLH2</accession>
<organism evidence="1 2">
    <name type="scientific">Panagrolaimus sp. PS1159</name>
    <dbReference type="NCBI Taxonomy" id="55785"/>
    <lineage>
        <taxon>Eukaryota</taxon>
        <taxon>Metazoa</taxon>
        <taxon>Ecdysozoa</taxon>
        <taxon>Nematoda</taxon>
        <taxon>Chromadorea</taxon>
        <taxon>Rhabditida</taxon>
        <taxon>Tylenchina</taxon>
        <taxon>Panagrolaimomorpha</taxon>
        <taxon>Panagrolaimoidea</taxon>
        <taxon>Panagrolaimidae</taxon>
        <taxon>Panagrolaimus</taxon>
    </lineage>
</organism>
<protein>
    <submittedName>
        <fullName evidence="2">Inorganic diphosphatase</fullName>
    </submittedName>
</protein>